<dbReference type="EMBL" id="JADIMS010000055">
    <property type="protein sequence ID" value="MBO8450144.1"/>
    <property type="molecule type" value="Genomic_DNA"/>
</dbReference>
<dbReference type="PANTHER" id="PTHR13369">
    <property type="match status" value="1"/>
</dbReference>
<dbReference type="InterPro" id="IPR025714">
    <property type="entry name" value="Methyltranfer_dom"/>
</dbReference>
<dbReference type="Proteomes" id="UP000823616">
    <property type="component" value="Unassembled WGS sequence"/>
</dbReference>
<evidence type="ECO:0000313" key="4">
    <source>
        <dbReference type="Proteomes" id="UP000823616"/>
    </source>
</evidence>
<dbReference type="GO" id="GO:0005737">
    <property type="term" value="C:cytoplasm"/>
    <property type="evidence" value="ECO:0007669"/>
    <property type="project" value="TreeGrafter"/>
</dbReference>
<keyword evidence="3" id="KW-0808">Transferase</keyword>
<dbReference type="CDD" id="cd02440">
    <property type="entry name" value="AdoMet_MTases"/>
    <property type="match status" value="1"/>
</dbReference>
<feature type="region of interest" description="Disordered" evidence="1">
    <location>
        <begin position="127"/>
        <end position="146"/>
    </location>
</feature>
<dbReference type="AlphaFoldDB" id="A0A9D9ERY6"/>
<protein>
    <submittedName>
        <fullName evidence="3">SAM-dependent methyltransferase</fullName>
    </submittedName>
</protein>
<keyword evidence="3" id="KW-0489">Methyltransferase</keyword>
<dbReference type="InterPro" id="IPR029063">
    <property type="entry name" value="SAM-dependent_MTases_sf"/>
</dbReference>
<dbReference type="Pfam" id="PF13679">
    <property type="entry name" value="Methyltransf_32"/>
    <property type="match status" value="1"/>
</dbReference>
<proteinExistence type="predicted"/>
<dbReference type="GO" id="GO:0032259">
    <property type="term" value="P:methylation"/>
    <property type="evidence" value="ECO:0007669"/>
    <property type="project" value="UniProtKB-KW"/>
</dbReference>
<comment type="caution">
    <text evidence="3">The sequence shown here is derived from an EMBL/GenBank/DDBJ whole genome shotgun (WGS) entry which is preliminary data.</text>
</comment>
<dbReference type="SUPFAM" id="SSF53335">
    <property type="entry name" value="S-adenosyl-L-methionine-dependent methyltransferases"/>
    <property type="match status" value="1"/>
</dbReference>
<evidence type="ECO:0000313" key="3">
    <source>
        <dbReference type="EMBL" id="MBO8450144.1"/>
    </source>
</evidence>
<feature type="compositionally biased region" description="Basic and acidic residues" evidence="1">
    <location>
        <begin position="129"/>
        <end position="146"/>
    </location>
</feature>
<gene>
    <name evidence="3" type="ORF">IAA96_03460</name>
</gene>
<dbReference type="GO" id="GO:0008168">
    <property type="term" value="F:methyltransferase activity"/>
    <property type="evidence" value="ECO:0007669"/>
    <property type="project" value="UniProtKB-KW"/>
</dbReference>
<organism evidence="3 4">
    <name type="scientific">Candidatus Avitreponema avistercoris</name>
    <dbReference type="NCBI Taxonomy" id="2840705"/>
    <lineage>
        <taxon>Bacteria</taxon>
        <taxon>Pseudomonadati</taxon>
        <taxon>Spirochaetota</taxon>
        <taxon>Spirochaetia</taxon>
        <taxon>Spirochaetales</taxon>
        <taxon>Candidatus Avitreponema</taxon>
    </lineage>
</organism>
<feature type="domain" description="Methyltransferase" evidence="2">
    <location>
        <begin position="177"/>
        <end position="321"/>
    </location>
</feature>
<sequence>MTPEQNPATENNRTAEAIMRFPWTHGVLVCKPENGRGTEKRRIRLRKIRAVRNACGGKTCAAQEFSVQTEEITGRKAMHRNYRPQEFARLLEETLIPACAAGEFFAGGEILSLKKNRRGRVTLLKTRNRQTDTEERRGTEERNREKKRILSAERPAPFLTDLGILTADGKPAAPMTRKYKQINRFLEFIRDLLPAIRRTAEKNGIFRIVDFGCGKSYLTFAVHHFLRTGCGIPADVTGVDQKQDVMETCAVLAEKYGCTDSLHFRYGSIEDFPEDAHPDTAPDMVIALHACDTATDAALAKAVRSGCGIILSVPCCQHEADAQLTANLSAGTVPPQLMPLLRHGLLRERAASLFTDSLRAEFLCACGYQVQMLEFTGLEHTAKNILIRAVKHPHSGNTPDIKKQKAYQSYILMRDFLHLSPALERLLPDRKTKGRDG</sequence>
<evidence type="ECO:0000259" key="2">
    <source>
        <dbReference type="Pfam" id="PF13679"/>
    </source>
</evidence>
<accession>A0A9D9ERY6</accession>
<reference evidence="3" key="2">
    <citation type="journal article" date="2021" name="PeerJ">
        <title>Extensive microbial diversity within the chicken gut microbiome revealed by metagenomics and culture.</title>
        <authorList>
            <person name="Gilroy R."/>
            <person name="Ravi A."/>
            <person name="Getino M."/>
            <person name="Pursley I."/>
            <person name="Horton D.L."/>
            <person name="Alikhan N.F."/>
            <person name="Baker D."/>
            <person name="Gharbi K."/>
            <person name="Hall N."/>
            <person name="Watson M."/>
            <person name="Adriaenssens E.M."/>
            <person name="Foster-Nyarko E."/>
            <person name="Jarju S."/>
            <person name="Secka A."/>
            <person name="Antonio M."/>
            <person name="Oren A."/>
            <person name="Chaudhuri R.R."/>
            <person name="La Ragione R."/>
            <person name="Hildebrand F."/>
            <person name="Pallen M.J."/>
        </authorList>
    </citation>
    <scope>NUCLEOTIDE SEQUENCE</scope>
    <source>
        <strain evidence="3">B3-4054</strain>
    </source>
</reference>
<dbReference type="Gene3D" id="3.40.50.150">
    <property type="entry name" value="Vaccinia Virus protein VP39"/>
    <property type="match status" value="1"/>
</dbReference>
<dbReference type="PANTHER" id="PTHR13369:SF3">
    <property type="entry name" value="METHYLTRANSFERASE DOMAIN-CONTAINING PROTEIN"/>
    <property type="match status" value="1"/>
</dbReference>
<evidence type="ECO:0000256" key="1">
    <source>
        <dbReference type="SAM" id="MobiDB-lite"/>
    </source>
</evidence>
<reference evidence="3" key="1">
    <citation type="submission" date="2020-10" db="EMBL/GenBank/DDBJ databases">
        <authorList>
            <person name="Gilroy R."/>
        </authorList>
    </citation>
    <scope>NUCLEOTIDE SEQUENCE</scope>
    <source>
        <strain evidence="3">B3-4054</strain>
    </source>
</reference>
<name>A0A9D9ERY6_9SPIR</name>